<organism evidence="2 3">
    <name type="scientific">Lacinutrix venerupis</name>
    <dbReference type="NCBI Taxonomy" id="1486034"/>
    <lineage>
        <taxon>Bacteria</taxon>
        <taxon>Pseudomonadati</taxon>
        <taxon>Bacteroidota</taxon>
        <taxon>Flavobacteriia</taxon>
        <taxon>Flavobacteriales</taxon>
        <taxon>Flavobacteriaceae</taxon>
        <taxon>Lacinutrix</taxon>
    </lineage>
</organism>
<gene>
    <name evidence="2" type="ORF">BWR22_02690</name>
</gene>
<reference evidence="2 3" key="1">
    <citation type="submission" date="2017-01" db="EMBL/GenBank/DDBJ databases">
        <title>Complete genome of Lacinutrix venerupis DOK2-8 isolated from seawater in Dokdo.</title>
        <authorList>
            <person name="Chi W.-J."/>
            <person name="Kim J.H."/>
        </authorList>
    </citation>
    <scope>NUCLEOTIDE SEQUENCE [LARGE SCALE GENOMIC DNA]</scope>
    <source>
        <strain evidence="2 3">DOK2-8</strain>
    </source>
</reference>
<name>A0AAC9PVW9_9FLAO</name>
<sequence length="154" mass="18071">MKIKSLFIFITFWFAFSCVTHLPFSSAKSKRESIKNIKDYIHFNKNEFNSIKNNDSILYEMSLSIEKEIDPKLIERRLDSFLLNSYSKKEFLHMLKLDRVGNGWVFELDRNASESKLLKIDSYDELEMVLKKIDNGFSGENIIKVKSDTLSPKD</sequence>
<dbReference type="KEGG" id="lvn:BWR22_02690"/>
<feature type="signal peptide" evidence="1">
    <location>
        <begin position="1"/>
        <end position="17"/>
    </location>
</feature>
<keyword evidence="1" id="KW-0732">Signal</keyword>
<evidence type="ECO:0000256" key="1">
    <source>
        <dbReference type="SAM" id="SignalP"/>
    </source>
</evidence>
<protein>
    <recommendedName>
        <fullName evidence="4">Lipoprotein</fullName>
    </recommendedName>
</protein>
<dbReference type="RefSeq" id="WP_076731898.1">
    <property type="nucleotide sequence ID" value="NZ_CP019352.1"/>
</dbReference>
<proteinExistence type="predicted"/>
<evidence type="ECO:0000313" key="2">
    <source>
        <dbReference type="EMBL" id="APX99259.1"/>
    </source>
</evidence>
<feature type="chain" id="PRO_5042202561" description="Lipoprotein" evidence="1">
    <location>
        <begin position="18"/>
        <end position="154"/>
    </location>
</feature>
<accession>A0AAC9PVW9</accession>
<dbReference type="EMBL" id="CP019352">
    <property type="protein sequence ID" value="APX99259.1"/>
    <property type="molecule type" value="Genomic_DNA"/>
</dbReference>
<evidence type="ECO:0008006" key="4">
    <source>
        <dbReference type="Google" id="ProtNLM"/>
    </source>
</evidence>
<dbReference type="AlphaFoldDB" id="A0AAC9PVW9"/>
<dbReference type="Proteomes" id="UP000187506">
    <property type="component" value="Chromosome"/>
</dbReference>
<evidence type="ECO:0000313" key="3">
    <source>
        <dbReference type="Proteomes" id="UP000187506"/>
    </source>
</evidence>
<dbReference type="PROSITE" id="PS51257">
    <property type="entry name" value="PROKAR_LIPOPROTEIN"/>
    <property type="match status" value="1"/>
</dbReference>
<keyword evidence="3" id="KW-1185">Reference proteome</keyword>